<sequence length="132" mass="13889">MKPLVAALALGLVTLSPLQAQEVRGKAYRLGAQTVTVYDHAFLSDEEKTTLQMVATNEQALALFVTKPGRYSAMAVSPDDGFIRGGQPAASAAALSDLETRDAARAAALRECNAARKGKKDCLLVLEVAPSS</sequence>
<gene>
    <name evidence="2" type="ORF">EG244_03670</name>
</gene>
<reference evidence="2 3" key="1">
    <citation type="submission" date="2018-11" db="EMBL/GenBank/DDBJ databases">
        <title>Gemmobacter sp. nov., YIM 102744-1 draft genome.</title>
        <authorList>
            <person name="Li G."/>
            <person name="Jiang Y."/>
        </authorList>
    </citation>
    <scope>NUCLEOTIDE SEQUENCE [LARGE SCALE GENOMIC DNA]</scope>
    <source>
        <strain evidence="2 3">YIM 102744-1</strain>
    </source>
</reference>
<dbReference type="AlphaFoldDB" id="A0A3P3DTN1"/>
<feature type="chain" id="PRO_5017995332" description="5-aminolevulic acid synthase" evidence="1">
    <location>
        <begin position="21"/>
        <end position="132"/>
    </location>
</feature>
<evidence type="ECO:0000313" key="3">
    <source>
        <dbReference type="Proteomes" id="UP000282125"/>
    </source>
</evidence>
<evidence type="ECO:0000313" key="2">
    <source>
        <dbReference type="EMBL" id="RRH77304.1"/>
    </source>
</evidence>
<dbReference type="EMBL" id="RRAZ01000004">
    <property type="protein sequence ID" value="RRH77304.1"/>
    <property type="molecule type" value="Genomic_DNA"/>
</dbReference>
<feature type="signal peptide" evidence="1">
    <location>
        <begin position="1"/>
        <end position="20"/>
    </location>
</feature>
<evidence type="ECO:0000256" key="1">
    <source>
        <dbReference type="SAM" id="SignalP"/>
    </source>
</evidence>
<dbReference type="Proteomes" id="UP000282125">
    <property type="component" value="Unassembled WGS sequence"/>
</dbReference>
<organism evidence="2 3">
    <name type="scientific">Falsigemmobacter faecalis</name>
    <dbReference type="NCBI Taxonomy" id="2488730"/>
    <lineage>
        <taxon>Bacteria</taxon>
        <taxon>Pseudomonadati</taxon>
        <taxon>Pseudomonadota</taxon>
        <taxon>Alphaproteobacteria</taxon>
        <taxon>Rhodobacterales</taxon>
        <taxon>Paracoccaceae</taxon>
        <taxon>Falsigemmobacter</taxon>
    </lineage>
</organism>
<name>A0A3P3DTN1_9RHOB</name>
<keyword evidence="1" id="KW-0732">Signal</keyword>
<dbReference type="RefSeq" id="WP_124963659.1">
    <property type="nucleotide sequence ID" value="NZ_RRAZ01000004.1"/>
</dbReference>
<protein>
    <recommendedName>
        <fullName evidence="4">5-aminolevulic acid synthase</fullName>
    </recommendedName>
</protein>
<comment type="caution">
    <text evidence="2">The sequence shown here is derived from an EMBL/GenBank/DDBJ whole genome shotgun (WGS) entry which is preliminary data.</text>
</comment>
<keyword evidence="3" id="KW-1185">Reference proteome</keyword>
<accession>A0A3P3DTN1</accession>
<evidence type="ECO:0008006" key="4">
    <source>
        <dbReference type="Google" id="ProtNLM"/>
    </source>
</evidence>
<dbReference type="OrthoDB" id="7859997at2"/>
<proteinExistence type="predicted"/>